<feature type="transmembrane region" description="Helical" evidence="18">
    <location>
        <begin position="243"/>
        <end position="261"/>
    </location>
</feature>
<dbReference type="CDD" id="cd03249">
    <property type="entry name" value="ABC_MTABC3_MDL1_MDL2"/>
    <property type="match status" value="1"/>
</dbReference>
<evidence type="ECO:0000256" key="12">
    <source>
        <dbReference type="ARBA" id="ARBA00023065"/>
    </source>
</evidence>
<comment type="subcellular location">
    <subcellularLocation>
        <location evidence="1">Mitochondrion inner membrane</location>
        <topology evidence="1">Multi-pass membrane protein</topology>
    </subcellularLocation>
</comment>
<evidence type="ECO:0000256" key="3">
    <source>
        <dbReference type="ARBA" id="ARBA00022448"/>
    </source>
</evidence>
<dbReference type="InterPro" id="IPR011527">
    <property type="entry name" value="ABC1_TM_dom"/>
</dbReference>
<evidence type="ECO:0000256" key="15">
    <source>
        <dbReference type="ARBA" id="ARBA00040439"/>
    </source>
</evidence>
<dbReference type="InterPro" id="IPR039421">
    <property type="entry name" value="Type_1_exporter"/>
</dbReference>
<keyword evidence="6" id="KW-0547">Nucleotide-binding</keyword>
<keyword evidence="7" id="KW-0999">Mitochondrion inner membrane</keyword>
<dbReference type="PANTHER" id="PTHR43394:SF17">
    <property type="entry name" value="MITOCHONDRIAL POTASSIUM CHANNEL ATP-BINDING SUBUNIT"/>
    <property type="match status" value="1"/>
</dbReference>
<dbReference type="EMBL" id="JAACXV010014127">
    <property type="protein sequence ID" value="KAF7270170.1"/>
    <property type="molecule type" value="Genomic_DNA"/>
</dbReference>
<dbReference type="Gene3D" id="3.40.50.300">
    <property type="entry name" value="P-loop containing nucleotide triphosphate hydrolases"/>
    <property type="match status" value="1"/>
</dbReference>
<dbReference type="Proteomes" id="UP000625711">
    <property type="component" value="Unassembled WGS sequence"/>
</dbReference>
<evidence type="ECO:0000256" key="16">
    <source>
        <dbReference type="ARBA" id="ARBA00041416"/>
    </source>
</evidence>
<dbReference type="CDD" id="cd18574">
    <property type="entry name" value="ABC_6TM_ABCB8_like"/>
    <property type="match status" value="1"/>
</dbReference>
<dbReference type="InterPro" id="IPR003593">
    <property type="entry name" value="AAA+_ATPase"/>
</dbReference>
<evidence type="ECO:0000256" key="1">
    <source>
        <dbReference type="ARBA" id="ARBA00004448"/>
    </source>
</evidence>
<keyword evidence="14 18" id="KW-0472">Membrane</keyword>
<sequence>MLWKIILQPCRGPSIFQKTFSVDKLNLSTRHSNYRRGSFVRNCRQTCLKNQPKDPKILPKVSVFLASGGLLKLYLDKHLVLCEAKKSRLAGYRVSSEKNAKFDWKKFWKYIKPHLWYLIAAIAGALVVAVLNIQIPLVMGGVINVLAKFTGDTENKEFLSQMSHPALKLIGMYLGQSVFTFFYIFMLTNLGEKVAYHMKSDLFKSVLKQDIAFFDAQRTGEIVNRLTSDVQDFKSSFKQTISGGLRALTQIMGCTVSLFVISPKMTLITLLCIPSVIAVGTVFGSLLRVISRKAQAQVEKTTAVADEAIGNIRTVRSFAMEDQEGDLYVKEAERTMVLNEALGFGIGLFQAGTNLFINGTVLLTLYLGGYMLSSNQLSAGDVMSFLMATQTIQRSLAQISLLFGGVIKGLAAGARVFEYINMEPSMSLKGGKTIPDDILRGDIEFKNVTFAYPTREKQVILENFNLLVPSGKTVAIVGSSGNGKSTLVALLERFYDVNNGLITIDGHDIRTLDPTWLRRHILGLISQEPILFGTTILENIRYGKPEASDEEVIMAAQNANAHEFITNFPRGYHTMVGERGATLSGGQKQRIAIARALLKDPRILLLDEATSALDAESEKIVQSALDEARKGRTVIVIAHRLSTVRNADVILVLHKGNIVEMGSHEELLKLKGYYWALTYQQHQQPKAA</sequence>
<keyword evidence="22" id="KW-1185">Reference proteome</keyword>
<dbReference type="SUPFAM" id="SSF90123">
    <property type="entry name" value="ABC transporter transmembrane region"/>
    <property type="match status" value="1"/>
</dbReference>
<evidence type="ECO:0000256" key="13">
    <source>
        <dbReference type="ARBA" id="ARBA00023128"/>
    </source>
</evidence>
<evidence type="ECO:0000259" key="20">
    <source>
        <dbReference type="PROSITE" id="PS50929"/>
    </source>
</evidence>
<feature type="transmembrane region" description="Helical" evidence="18">
    <location>
        <begin position="170"/>
        <end position="190"/>
    </location>
</feature>
<dbReference type="PANTHER" id="PTHR43394">
    <property type="entry name" value="ATP-DEPENDENT PERMEASE MDL1, MITOCHONDRIAL"/>
    <property type="match status" value="1"/>
</dbReference>
<evidence type="ECO:0000256" key="4">
    <source>
        <dbReference type="ARBA" id="ARBA00022538"/>
    </source>
</evidence>
<feature type="transmembrane region" description="Helical" evidence="18">
    <location>
        <begin position="267"/>
        <end position="290"/>
    </location>
</feature>
<gene>
    <name evidence="21" type="ORF">GWI33_016860</name>
</gene>
<dbReference type="InterPro" id="IPR036640">
    <property type="entry name" value="ABC1_TM_sf"/>
</dbReference>
<dbReference type="PIRSF" id="PIRSF002773">
    <property type="entry name" value="ABC_prm/ATPase_B"/>
    <property type="match status" value="1"/>
</dbReference>
<keyword evidence="12" id="KW-0406">Ion transport</keyword>
<dbReference type="FunFam" id="3.40.50.300:FF:000403">
    <property type="entry name" value="ATP-binding cassette sub-family B member 8, mitochondrial"/>
    <property type="match status" value="1"/>
</dbReference>
<evidence type="ECO:0000256" key="17">
    <source>
        <dbReference type="ARBA" id="ARBA00042968"/>
    </source>
</evidence>
<evidence type="ECO:0000256" key="8">
    <source>
        <dbReference type="ARBA" id="ARBA00022840"/>
    </source>
</evidence>
<evidence type="ECO:0000256" key="2">
    <source>
        <dbReference type="ARBA" id="ARBA00007577"/>
    </source>
</evidence>
<comment type="caution">
    <text evidence="21">The sequence shown here is derived from an EMBL/GenBank/DDBJ whole genome shotgun (WGS) entry which is preliminary data.</text>
</comment>
<dbReference type="GO" id="GO:0005743">
    <property type="term" value="C:mitochondrial inner membrane"/>
    <property type="evidence" value="ECO:0007669"/>
    <property type="project" value="UniProtKB-SubCell"/>
</dbReference>
<dbReference type="PROSITE" id="PS50893">
    <property type="entry name" value="ABC_TRANSPORTER_2"/>
    <property type="match status" value="1"/>
</dbReference>
<feature type="domain" description="ABC transporter" evidence="19">
    <location>
        <begin position="443"/>
        <end position="680"/>
    </location>
</feature>
<keyword evidence="8" id="KW-0067">ATP-binding</keyword>
<name>A0A834HX79_RHYFE</name>
<dbReference type="PROSITE" id="PS50929">
    <property type="entry name" value="ABC_TM1F"/>
    <property type="match status" value="1"/>
</dbReference>
<reference evidence="21" key="1">
    <citation type="submission" date="2020-08" db="EMBL/GenBank/DDBJ databases">
        <title>Genome sequencing and assembly of the red palm weevil Rhynchophorus ferrugineus.</title>
        <authorList>
            <person name="Dias G.B."/>
            <person name="Bergman C.M."/>
            <person name="Manee M."/>
        </authorList>
    </citation>
    <scope>NUCLEOTIDE SEQUENCE</scope>
    <source>
        <strain evidence="21">AA-2017</strain>
        <tissue evidence="21">Whole larva</tissue>
    </source>
</reference>
<dbReference type="AlphaFoldDB" id="A0A834HX79"/>
<dbReference type="InterPro" id="IPR027417">
    <property type="entry name" value="P-loop_NTPase"/>
</dbReference>
<evidence type="ECO:0000259" key="19">
    <source>
        <dbReference type="PROSITE" id="PS50893"/>
    </source>
</evidence>
<keyword evidence="5 18" id="KW-0812">Transmembrane</keyword>
<dbReference type="GO" id="GO:0090374">
    <property type="term" value="P:oligopeptide export from mitochondrion"/>
    <property type="evidence" value="ECO:0007669"/>
    <property type="project" value="TreeGrafter"/>
</dbReference>
<keyword evidence="13" id="KW-0496">Mitochondrion</keyword>
<organism evidence="21 22">
    <name type="scientific">Rhynchophorus ferrugineus</name>
    <name type="common">Red palm weevil</name>
    <name type="synonym">Curculio ferrugineus</name>
    <dbReference type="NCBI Taxonomy" id="354439"/>
    <lineage>
        <taxon>Eukaryota</taxon>
        <taxon>Metazoa</taxon>
        <taxon>Ecdysozoa</taxon>
        <taxon>Arthropoda</taxon>
        <taxon>Hexapoda</taxon>
        <taxon>Insecta</taxon>
        <taxon>Pterygota</taxon>
        <taxon>Neoptera</taxon>
        <taxon>Endopterygota</taxon>
        <taxon>Coleoptera</taxon>
        <taxon>Polyphaga</taxon>
        <taxon>Cucujiformia</taxon>
        <taxon>Curculionidae</taxon>
        <taxon>Dryophthorinae</taxon>
        <taxon>Rhynchophorus</taxon>
    </lineage>
</organism>
<dbReference type="Pfam" id="PF00005">
    <property type="entry name" value="ABC_tran"/>
    <property type="match status" value="1"/>
</dbReference>
<evidence type="ECO:0000313" key="21">
    <source>
        <dbReference type="EMBL" id="KAF7270170.1"/>
    </source>
</evidence>
<dbReference type="GO" id="GO:0006813">
    <property type="term" value="P:potassium ion transport"/>
    <property type="evidence" value="ECO:0007669"/>
    <property type="project" value="UniProtKB-KW"/>
</dbReference>
<dbReference type="InterPro" id="IPR003439">
    <property type="entry name" value="ABC_transporter-like_ATP-bd"/>
</dbReference>
<dbReference type="SMART" id="SM00382">
    <property type="entry name" value="AAA"/>
    <property type="match status" value="1"/>
</dbReference>
<feature type="domain" description="ABC transmembrane type-1" evidence="20">
    <location>
        <begin position="119"/>
        <end position="408"/>
    </location>
</feature>
<dbReference type="FunFam" id="1.20.1560.10:FF:000016">
    <property type="entry name" value="ATP-binding cassette sub-family B member 8, mitochondrial"/>
    <property type="match status" value="1"/>
</dbReference>
<evidence type="ECO:0000256" key="14">
    <source>
        <dbReference type="ARBA" id="ARBA00023136"/>
    </source>
</evidence>
<evidence type="ECO:0000256" key="7">
    <source>
        <dbReference type="ARBA" id="ARBA00022792"/>
    </source>
</evidence>
<comment type="similarity">
    <text evidence="2">Belongs to the ABC transporter superfamily. ABCB family. Multidrug resistance exporter (TC 3.A.1.201) subfamily.</text>
</comment>
<feature type="transmembrane region" description="Helical" evidence="18">
    <location>
        <begin position="115"/>
        <end position="135"/>
    </location>
</feature>
<keyword evidence="11 18" id="KW-1133">Transmembrane helix</keyword>
<evidence type="ECO:0000256" key="18">
    <source>
        <dbReference type="SAM" id="Phobius"/>
    </source>
</evidence>
<dbReference type="Gene3D" id="1.20.1560.10">
    <property type="entry name" value="ABC transporter type 1, transmembrane domain"/>
    <property type="match status" value="2"/>
</dbReference>
<evidence type="ECO:0000256" key="5">
    <source>
        <dbReference type="ARBA" id="ARBA00022692"/>
    </source>
</evidence>
<evidence type="ECO:0000256" key="11">
    <source>
        <dbReference type="ARBA" id="ARBA00022989"/>
    </source>
</evidence>
<proteinExistence type="inferred from homology"/>
<evidence type="ECO:0000256" key="10">
    <source>
        <dbReference type="ARBA" id="ARBA00022958"/>
    </source>
</evidence>
<evidence type="ECO:0000256" key="6">
    <source>
        <dbReference type="ARBA" id="ARBA00022741"/>
    </source>
</evidence>
<dbReference type="PROSITE" id="PS00211">
    <property type="entry name" value="ABC_TRANSPORTER_1"/>
    <property type="match status" value="1"/>
</dbReference>
<evidence type="ECO:0000256" key="9">
    <source>
        <dbReference type="ARBA" id="ARBA00022946"/>
    </source>
</evidence>
<dbReference type="GO" id="GO:0016887">
    <property type="term" value="F:ATP hydrolysis activity"/>
    <property type="evidence" value="ECO:0007669"/>
    <property type="project" value="InterPro"/>
</dbReference>
<evidence type="ECO:0000313" key="22">
    <source>
        <dbReference type="Proteomes" id="UP000625711"/>
    </source>
</evidence>
<dbReference type="InterPro" id="IPR017871">
    <property type="entry name" value="ABC_transporter-like_CS"/>
</dbReference>
<dbReference type="Pfam" id="PF00664">
    <property type="entry name" value="ABC_membrane"/>
    <property type="match status" value="1"/>
</dbReference>
<keyword evidence="10" id="KW-0630">Potassium</keyword>
<dbReference type="GO" id="GO:0015421">
    <property type="term" value="F:ABC-type oligopeptide transporter activity"/>
    <property type="evidence" value="ECO:0007669"/>
    <property type="project" value="TreeGrafter"/>
</dbReference>
<keyword evidence="4" id="KW-0633">Potassium transport</keyword>
<keyword evidence="9" id="KW-0809">Transit peptide</keyword>
<protein>
    <recommendedName>
        <fullName evidence="15">Mitochondrial potassium channel ATP-binding subunit</fullName>
    </recommendedName>
    <alternativeName>
        <fullName evidence="17">ATP-binding cassette sub-family B member 8, mitochondrial</fullName>
    </alternativeName>
    <alternativeName>
        <fullName evidence="16">Mitochondrial sulfonylurea-receptor</fullName>
    </alternativeName>
</protein>
<dbReference type="SUPFAM" id="SSF52540">
    <property type="entry name" value="P-loop containing nucleoside triphosphate hydrolases"/>
    <property type="match status" value="1"/>
</dbReference>
<accession>A0A834HX79</accession>
<dbReference type="GO" id="GO:0005524">
    <property type="term" value="F:ATP binding"/>
    <property type="evidence" value="ECO:0007669"/>
    <property type="project" value="UniProtKB-KW"/>
</dbReference>
<dbReference type="OrthoDB" id="6500128at2759"/>
<keyword evidence="3" id="KW-0813">Transport</keyword>